<feature type="transmembrane region" description="Helical" evidence="6">
    <location>
        <begin position="100"/>
        <end position="120"/>
    </location>
</feature>
<dbReference type="Pfam" id="PF01027">
    <property type="entry name" value="Bax1-I"/>
    <property type="match status" value="1"/>
</dbReference>
<keyword evidence="8" id="KW-1185">Reference proteome</keyword>
<organism evidence="7 8">
    <name type="scientific">Candidatus Purcelliella pentastirinorum</name>
    <dbReference type="NCBI Taxonomy" id="472834"/>
    <lineage>
        <taxon>Bacteria</taxon>
        <taxon>Pseudomonadati</taxon>
        <taxon>Pseudomonadota</taxon>
        <taxon>Gammaproteobacteria</taxon>
        <taxon>Enterobacterales</taxon>
        <taxon>Enterobacteriaceae</taxon>
        <taxon>Candidatus Purcelliella</taxon>
    </lineage>
</organism>
<evidence type="ECO:0000256" key="3">
    <source>
        <dbReference type="ARBA" id="ARBA00022692"/>
    </source>
</evidence>
<feature type="transmembrane region" description="Helical" evidence="6">
    <location>
        <begin position="218"/>
        <end position="238"/>
    </location>
</feature>
<feature type="transmembrane region" description="Helical" evidence="6">
    <location>
        <begin position="31"/>
        <end position="53"/>
    </location>
</feature>
<proteinExistence type="inferred from homology"/>
<comment type="subcellular location">
    <subcellularLocation>
        <location evidence="1">Membrane</location>
        <topology evidence="1">Multi-pass membrane protein</topology>
    </subcellularLocation>
</comment>
<evidence type="ECO:0000256" key="6">
    <source>
        <dbReference type="RuleBase" id="RU004379"/>
    </source>
</evidence>
<evidence type="ECO:0000313" key="8">
    <source>
        <dbReference type="Proteomes" id="UP000256856"/>
    </source>
</evidence>
<feature type="transmembrane region" description="Helical" evidence="6">
    <location>
        <begin position="126"/>
        <end position="143"/>
    </location>
</feature>
<feature type="transmembrane region" description="Helical" evidence="6">
    <location>
        <begin position="180"/>
        <end position="197"/>
    </location>
</feature>
<feature type="transmembrane region" description="Helical" evidence="6">
    <location>
        <begin position="68"/>
        <end position="88"/>
    </location>
</feature>
<dbReference type="InterPro" id="IPR006214">
    <property type="entry name" value="Bax_inhibitor_1-related"/>
</dbReference>
<evidence type="ECO:0000256" key="4">
    <source>
        <dbReference type="ARBA" id="ARBA00022989"/>
    </source>
</evidence>
<name>A0A346DZH4_9ENTR</name>
<dbReference type="GO" id="GO:0005886">
    <property type="term" value="C:plasma membrane"/>
    <property type="evidence" value="ECO:0007669"/>
    <property type="project" value="TreeGrafter"/>
</dbReference>
<reference evidence="7 8" key="1">
    <citation type="submission" date="2018-03" db="EMBL/GenBank/DDBJ databases">
        <title>A parallel universe: an anciently diverged bacterial symbiosis in a Hawaiian planthopper (Hemiptera: Cixiidae) reveals rearranged nutritional responsibilities.</title>
        <authorList>
            <person name="Bennett G."/>
            <person name="Mao M."/>
        </authorList>
    </citation>
    <scope>NUCLEOTIDE SEQUENCE [LARGE SCALE GENOMIC DNA]</scope>
    <source>
        <strain evidence="7 8">OLIH</strain>
    </source>
</reference>
<accession>A0A346DZH4</accession>
<protein>
    <submittedName>
        <fullName evidence="7">Membrane protein</fullName>
    </submittedName>
</protein>
<keyword evidence="4 6" id="KW-1133">Transmembrane helix</keyword>
<comment type="similarity">
    <text evidence="2 6">Belongs to the BI1 family.</text>
</comment>
<feature type="transmembrane region" description="Helical" evidence="6">
    <location>
        <begin position="155"/>
        <end position="174"/>
    </location>
</feature>
<keyword evidence="3 6" id="KW-0812">Transmembrane</keyword>
<dbReference type="PANTHER" id="PTHR23291:SF50">
    <property type="entry name" value="PROTEIN LIFEGUARD 4"/>
    <property type="match status" value="1"/>
</dbReference>
<sequence>MFYFRRKVMVQYSRQNNTIIQQTRRTSLQTYMAYVYGWMTCGLLLTSFVSWFVSNTPEIIQLIFNNRIVFFSLVIIQLLVVFILSGMINSLSATLSTSLFMLYSVLTGLTISSIFFIYTFSSVANLFLITSGMFGVMSFFGYVTNRDLTKIGSLAFMLLIGITLATIVNLWLNSPFFTCILNYLGIVVFVILTAYDTQKLKDFGESVIIENKNSFRRYSIIGALTLYLDFINLFIILIRNFGNNRR</sequence>
<evidence type="ECO:0000256" key="1">
    <source>
        <dbReference type="ARBA" id="ARBA00004141"/>
    </source>
</evidence>
<dbReference type="EMBL" id="CP028374">
    <property type="protein sequence ID" value="AXN02129.1"/>
    <property type="molecule type" value="Genomic_DNA"/>
</dbReference>
<dbReference type="AlphaFoldDB" id="A0A346DZH4"/>
<dbReference type="PANTHER" id="PTHR23291">
    <property type="entry name" value="BAX INHIBITOR-RELATED"/>
    <property type="match status" value="1"/>
</dbReference>
<dbReference type="Proteomes" id="UP000256856">
    <property type="component" value="Chromosome"/>
</dbReference>
<evidence type="ECO:0000256" key="5">
    <source>
        <dbReference type="ARBA" id="ARBA00023136"/>
    </source>
</evidence>
<evidence type="ECO:0000256" key="2">
    <source>
        <dbReference type="ARBA" id="ARBA00010350"/>
    </source>
</evidence>
<gene>
    <name evidence="7" type="ORF">C9I82_158</name>
</gene>
<dbReference type="CDD" id="cd10432">
    <property type="entry name" value="BI-1-like_bacterial"/>
    <property type="match status" value="1"/>
</dbReference>
<dbReference type="KEGG" id="ppet:C9I82_158"/>
<keyword evidence="5 6" id="KW-0472">Membrane</keyword>
<evidence type="ECO:0000313" key="7">
    <source>
        <dbReference type="EMBL" id="AXN02129.1"/>
    </source>
</evidence>